<feature type="domain" description="Fucosyltransferase C-terminal" evidence="1">
    <location>
        <begin position="314"/>
        <end position="426"/>
    </location>
</feature>
<proteinExistence type="predicted"/>
<dbReference type="InterPro" id="IPR029044">
    <property type="entry name" value="Nucleotide-diphossugar_trans"/>
</dbReference>
<accession>A0A1V0SAK9</accession>
<dbReference type="SUPFAM" id="SSF53756">
    <property type="entry name" value="UDP-Glycosyltransferase/glycogen phosphorylase"/>
    <property type="match status" value="1"/>
</dbReference>
<dbReference type="GO" id="GO:0016740">
    <property type="term" value="F:transferase activity"/>
    <property type="evidence" value="ECO:0007669"/>
    <property type="project" value="UniProtKB-KW"/>
</dbReference>
<gene>
    <name evidence="3" type="ORF">Catovirus_1_738</name>
</gene>
<feature type="domain" description="Glycosyl transferase family 25" evidence="2">
    <location>
        <begin position="693"/>
        <end position="880"/>
    </location>
</feature>
<dbReference type="Gene3D" id="3.90.550.10">
    <property type="entry name" value="Spore Coat Polysaccharide Biosynthesis Protein SpsA, Chain A"/>
    <property type="match status" value="1"/>
</dbReference>
<dbReference type="Gene3D" id="3.40.50.11660">
    <property type="entry name" value="Glycosyl transferase family 10, C-terminal domain"/>
    <property type="match status" value="1"/>
</dbReference>
<evidence type="ECO:0000259" key="1">
    <source>
        <dbReference type="Pfam" id="PF00852"/>
    </source>
</evidence>
<dbReference type="SUPFAM" id="SSF53335">
    <property type="entry name" value="S-adenosyl-L-methionine-dependent methyltransferases"/>
    <property type="match status" value="1"/>
</dbReference>
<reference evidence="3" key="1">
    <citation type="journal article" date="2017" name="Science">
        <title>Giant viruses with an expanded complement of translation system components.</title>
        <authorList>
            <person name="Schulz F."/>
            <person name="Yutin N."/>
            <person name="Ivanova N.N."/>
            <person name="Ortega D.R."/>
            <person name="Lee T.K."/>
            <person name="Vierheilig J."/>
            <person name="Daims H."/>
            <person name="Horn M."/>
            <person name="Wagner M."/>
            <person name="Jensen G.J."/>
            <person name="Kyrpides N.C."/>
            <person name="Koonin E.V."/>
            <person name="Woyke T."/>
        </authorList>
    </citation>
    <scope>NUCLEOTIDE SEQUENCE</scope>
    <source>
        <strain evidence="3">CTV1</strain>
    </source>
</reference>
<dbReference type="CDD" id="cd06532">
    <property type="entry name" value="Glyco_transf_25"/>
    <property type="match status" value="1"/>
</dbReference>
<dbReference type="InterPro" id="IPR055270">
    <property type="entry name" value="Glyco_tran_10_C"/>
</dbReference>
<organism evidence="3">
    <name type="scientific">Catovirus CTV1</name>
    <dbReference type="NCBI Taxonomy" id="1977631"/>
    <lineage>
        <taxon>Viruses</taxon>
        <taxon>Varidnaviria</taxon>
        <taxon>Bamfordvirae</taxon>
        <taxon>Nucleocytoviricota</taxon>
        <taxon>Megaviricetes</taxon>
        <taxon>Imitervirales</taxon>
        <taxon>Mimiviridae</taxon>
        <taxon>Klosneuvirinae</taxon>
        <taxon>Catovirus</taxon>
    </lineage>
</organism>
<evidence type="ECO:0000259" key="2">
    <source>
        <dbReference type="Pfam" id="PF01755"/>
    </source>
</evidence>
<keyword evidence="3" id="KW-0808">Transferase</keyword>
<dbReference type="InterPro" id="IPR029063">
    <property type="entry name" value="SAM-dependent_MTases_sf"/>
</dbReference>
<name>A0A1V0SAK9_9VIRU</name>
<protein>
    <submittedName>
        <fullName evidence="3">Glycosyltransferase</fullName>
    </submittedName>
</protein>
<dbReference type="Pfam" id="PF00852">
    <property type="entry name" value="Glyco_transf_10"/>
    <property type="match status" value="1"/>
</dbReference>
<dbReference type="InterPro" id="IPR038577">
    <property type="entry name" value="GT10-like_C_sf"/>
</dbReference>
<sequence length="926" mass="110201">MPLLKHFNDLRKKIPDAELHIYAENVTGQQDSNHIFFKTNKDTLLDDIKTSDYWYYPTNKYDVNYEYALTLLSHQSICLGNKMVAKLGNVIENNNYLSKIEPYYPNYFDSILQQVISFTEYEKTLIRRKNILWLSQRTHEYSVLEWLCLFGINYETSLDFKNNFNTKVLYNDQNIKENSKKQEMIRVKMLCNWTSNNELINIWKKMCNNGYRWNNIEITDSNDADYFCIANFPKNNDYYVPERTIVIPMEEMSHRGWFAREWIKPKNYKFMYYQDERNNIEWHLGKSYNELMTEEIIKTKVLSSVTSSEYVFAGHIKRIEFLKYIDDKIKYDLYGRSNKFNLRNYIGELEYHNKNEGILPYKYTIACENESVDGYFTEKIVDAILGECVCFYWGCPNIGKYIDETAFIRIDLDNHYEAYKTIIKSIKDDEWSKRIDVIRREKRKILNELQIMPTIEKIILESKEDVNYNDNKLNNFYEYREKHLPFHCDEYLMEIIDNLIKKTNAKHFIETGSYRGASIRHIAENHNINVYSCDINSINYKKSLENTKEFPHVKITLENSKDMLVRMAKEFDSKVDDPIVFWLDAHTCHESSLIDELKIIMQEYNNYYIFMDDFKNPYNSVFKHNRINFEYNLETIIKNGINPENIYFPNYNTRTSIHHPLIGWALFTKNKLNYTDDKFIKHNGFYDNHLIKVINLERRKDRMNKFNENHKFLSYERFDAVDGKKLVMNADIEKMFRIGEIQCGKRFNINHGFNRGEIGCALSHIRLWQELLENEKYDNYIIIEDDAEVNSNFNALFNKISNKMKNNYDLLFLGFHDDNERIIKLYGDEYVDYDLGILKFSKSKRYNGGGTHGYCITKKGASKLLKIIEEKGVQQAIDHFLIDQFACGEEPLLDSYKIFPHIVVAQMYGIGTVDTDIQNSKETLLS</sequence>
<dbReference type="EMBL" id="KY684083">
    <property type="protein sequence ID" value="ARF08688.1"/>
    <property type="molecule type" value="Genomic_DNA"/>
</dbReference>
<dbReference type="InterPro" id="IPR002654">
    <property type="entry name" value="Glyco_trans_25"/>
</dbReference>
<dbReference type="Gene3D" id="3.40.50.150">
    <property type="entry name" value="Vaccinia Virus protein VP39"/>
    <property type="match status" value="1"/>
</dbReference>
<dbReference type="Pfam" id="PF01755">
    <property type="entry name" value="Glyco_transf_25"/>
    <property type="match status" value="1"/>
</dbReference>
<evidence type="ECO:0000313" key="3">
    <source>
        <dbReference type="EMBL" id="ARF08688.1"/>
    </source>
</evidence>